<reference evidence="3 4" key="1">
    <citation type="submission" date="2023-04" db="EMBL/GenBank/DDBJ databases">
        <title>Nanopore sequencing of Janthinobacterium from water.</title>
        <authorList>
            <person name="Ciuchcinski K."/>
            <person name="Rokowska A."/>
            <person name="Dziewit L."/>
        </authorList>
    </citation>
    <scope>NUCLEOTIDE SEQUENCE [LARGE SCALE GENOMIC DNA]</scope>
    <source>
        <strain evidence="3 4">DEMB2</strain>
    </source>
</reference>
<dbReference type="Proteomes" id="UP001219584">
    <property type="component" value="Chromosome"/>
</dbReference>
<feature type="chain" id="PRO_5045701635" evidence="1">
    <location>
        <begin position="20"/>
        <end position="128"/>
    </location>
</feature>
<accession>A0ABY8I0S7</accession>
<feature type="domain" description="Rap1a immunity protein" evidence="2">
    <location>
        <begin position="55"/>
        <end position="121"/>
    </location>
</feature>
<dbReference type="InterPro" id="IPR041238">
    <property type="entry name" value="Rap1a"/>
</dbReference>
<evidence type="ECO:0000313" key="3">
    <source>
        <dbReference type="EMBL" id="WFR77652.1"/>
    </source>
</evidence>
<feature type="signal peptide" evidence="1">
    <location>
        <begin position="1"/>
        <end position="19"/>
    </location>
</feature>
<protein>
    <submittedName>
        <fullName evidence="3">Rap1a/Tai family immunity protein</fullName>
    </submittedName>
</protein>
<organism evidence="3 4">
    <name type="scientific">Janthinobacterium rivuli</name>
    <dbReference type="NCBI Taxonomy" id="2751478"/>
    <lineage>
        <taxon>Bacteria</taxon>
        <taxon>Pseudomonadati</taxon>
        <taxon>Pseudomonadota</taxon>
        <taxon>Betaproteobacteria</taxon>
        <taxon>Burkholderiales</taxon>
        <taxon>Oxalobacteraceae</taxon>
        <taxon>Janthinobacterium</taxon>
    </lineage>
</organism>
<evidence type="ECO:0000259" key="2">
    <source>
        <dbReference type="Pfam" id="PF18602"/>
    </source>
</evidence>
<gene>
    <name evidence="3" type="ORF">P9875_18185</name>
</gene>
<dbReference type="EMBL" id="CP121464">
    <property type="protein sequence ID" value="WFR77652.1"/>
    <property type="molecule type" value="Genomic_DNA"/>
</dbReference>
<dbReference type="Pfam" id="PF18602">
    <property type="entry name" value="Rap1a"/>
    <property type="match status" value="1"/>
</dbReference>
<dbReference type="RefSeq" id="WP_225241614.1">
    <property type="nucleotide sequence ID" value="NZ_CP121464.1"/>
</dbReference>
<dbReference type="Gene3D" id="1.10.890.40">
    <property type="match status" value="1"/>
</dbReference>
<name>A0ABY8I0S7_9BURK</name>
<keyword evidence="1" id="KW-0732">Signal</keyword>
<keyword evidence="4" id="KW-1185">Reference proteome</keyword>
<proteinExistence type="predicted"/>
<evidence type="ECO:0000313" key="4">
    <source>
        <dbReference type="Proteomes" id="UP001219584"/>
    </source>
</evidence>
<sequence>MHVSFLFIVLSLWLPSAHGQGAAYAPAPRLSADRLIAYYQEGPAKGAMADAVFLLDQRYAKGYLAGVADAAQGRLWCDTGRLKTVEIDAHIVAELKKLPARARLGEASTLIVAILARRFPCSTPPPGG</sequence>
<evidence type="ECO:0000256" key="1">
    <source>
        <dbReference type="SAM" id="SignalP"/>
    </source>
</evidence>